<dbReference type="PROSITE" id="PS51831">
    <property type="entry name" value="HD"/>
    <property type="match status" value="1"/>
</dbReference>
<dbReference type="NCBIfam" id="TIGR00277">
    <property type="entry name" value="HDIG"/>
    <property type="match status" value="1"/>
</dbReference>
<dbReference type="InterPro" id="IPR006675">
    <property type="entry name" value="HDIG_dom"/>
</dbReference>
<evidence type="ECO:0000313" key="2">
    <source>
        <dbReference type="EMBL" id="MFI2488620.1"/>
    </source>
</evidence>
<dbReference type="Gene3D" id="1.10.3210.10">
    <property type="entry name" value="Hypothetical protein af1432"/>
    <property type="match status" value="1"/>
</dbReference>
<organism evidence="2 3">
    <name type="scientific">Promicromonospora kroppenstedtii</name>
    <dbReference type="NCBI Taxonomy" id="440482"/>
    <lineage>
        <taxon>Bacteria</taxon>
        <taxon>Bacillati</taxon>
        <taxon>Actinomycetota</taxon>
        <taxon>Actinomycetes</taxon>
        <taxon>Micrococcales</taxon>
        <taxon>Promicromonosporaceae</taxon>
        <taxon>Promicromonospora</taxon>
    </lineage>
</organism>
<reference evidence="2 3" key="1">
    <citation type="submission" date="2024-10" db="EMBL/GenBank/DDBJ databases">
        <title>The Natural Products Discovery Center: Release of the First 8490 Sequenced Strains for Exploring Actinobacteria Biosynthetic Diversity.</title>
        <authorList>
            <person name="Kalkreuter E."/>
            <person name="Kautsar S.A."/>
            <person name="Yang D."/>
            <person name="Bader C.D."/>
            <person name="Teijaro C.N."/>
            <person name="Fluegel L."/>
            <person name="Davis C.M."/>
            <person name="Simpson J.R."/>
            <person name="Lauterbach L."/>
            <person name="Steele A.D."/>
            <person name="Gui C."/>
            <person name="Meng S."/>
            <person name="Li G."/>
            <person name="Viehrig K."/>
            <person name="Ye F."/>
            <person name="Su P."/>
            <person name="Kiefer A.F."/>
            <person name="Nichols A."/>
            <person name="Cepeda A.J."/>
            <person name="Yan W."/>
            <person name="Fan B."/>
            <person name="Jiang Y."/>
            <person name="Adhikari A."/>
            <person name="Zheng C.-J."/>
            <person name="Schuster L."/>
            <person name="Cowan T.M."/>
            <person name="Smanski M.J."/>
            <person name="Chevrette M.G."/>
            <person name="De Carvalho L.P.S."/>
            <person name="Shen B."/>
        </authorList>
    </citation>
    <scope>NUCLEOTIDE SEQUENCE [LARGE SCALE GENOMIC DNA]</scope>
    <source>
        <strain evidence="2 3">NPDC019481</strain>
    </source>
</reference>
<dbReference type="InterPro" id="IPR003607">
    <property type="entry name" value="HD/PDEase_dom"/>
</dbReference>
<feature type="domain" description="HD" evidence="1">
    <location>
        <begin position="64"/>
        <end position="171"/>
    </location>
</feature>
<accession>A0ABW7XM56</accession>
<name>A0ABW7XM56_9MICO</name>
<sequence>MIETRTPSLAALFTARSAARAAARRAVHGPAPYGEAMQGSTPRDLGPAGAQALLVEVFEPSTDRLAHSLGVGRRAEHVAHALGLPELLVTAAYLHDIGYAAAARDTGLHQLDGARYLRRLGASDALTSLVAHHTSALTEAGERHLDAHLRGEFPPPTDGELLDLLTYCDMTTSATGRTVTIDERLECIYDRYAPGHLVSRSIHRAEPQLRHIVSTVDDRMRLA</sequence>
<proteinExistence type="predicted"/>
<evidence type="ECO:0000259" key="1">
    <source>
        <dbReference type="PROSITE" id="PS51831"/>
    </source>
</evidence>
<keyword evidence="3" id="KW-1185">Reference proteome</keyword>
<evidence type="ECO:0000313" key="3">
    <source>
        <dbReference type="Proteomes" id="UP001611580"/>
    </source>
</evidence>
<dbReference type="SUPFAM" id="SSF109604">
    <property type="entry name" value="HD-domain/PDEase-like"/>
    <property type="match status" value="1"/>
</dbReference>
<dbReference type="Proteomes" id="UP001611580">
    <property type="component" value="Unassembled WGS sequence"/>
</dbReference>
<dbReference type="RefSeq" id="WP_397405747.1">
    <property type="nucleotide sequence ID" value="NZ_JBIRYI010000010.1"/>
</dbReference>
<comment type="caution">
    <text evidence="2">The sequence shown here is derived from an EMBL/GenBank/DDBJ whole genome shotgun (WGS) entry which is preliminary data.</text>
</comment>
<dbReference type="InterPro" id="IPR006674">
    <property type="entry name" value="HD_domain"/>
</dbReference>
<dbReference type="EMBL" id="JBIRYI010000010">
    <property type="protein sequence ID" value="MFI2488620.1"/>
    <property type="molecule type" value="Genomic_DNA"/>
</dbReference>
<protein>
    <submittedName>
        <fullName evidence="2">HDIG domain-containing metalloprotein</fullName>
    </submittedName>
</protein>
<gene>
    <name evidence="2" type="ORF">ACH47X_17055</name>
</gene>
<dbReference type="CDD" id="cd00077">
    <property type="entry name" value="HDc"/>
    <property type="match status" value="1"/>
</dbReference>
<dbReference type="Pfam" id="PF01966">
    <property type="entry name" value="HD"/>
    <property type="match status" value="1"/>
</dbReference>